<dbReference type="EC" id="1.14.15.3" evidence="14"/>
<evidence type="ECO:0000313" key="14">
    <source>
        <dbReference type="EMBL" id="MBB5723299.1"/>
    </source>
</evidence>
<comment type="caution">
    <text evidence="14">The sequence shown here is derived from an EMBL/GenBank/DDBJ whole genome shotgun (WGS) entry which is preliminary data.</text>
</comment>
<evidence type="ECO:0000313" key="15">
    <source>
        <dbReference type="Proteomes" id="UP000535415"/>
    </source>
</evidence>
<evidence type="ECO:0000256" key="6">
    <source>
        <dbReference type="ARBA" id="ARBA00022723"/>
    </source>
</evidence>
<dbReference type="GO" id="GO:0004497">
    <property type="term" value="F:monooxygenase activity"/>
    <property type="evidence" value="ECO:0007669"/>
    <property type="project" value="UniProtKB-KW"/>
</dbReference>
<gene>
    <name evidence="14" type="ORF">FHS72_002939</name>
</gene>
<keyword evidence="11 12" id="KW-0472">Membrane</keyword>
<keyword evidence="10 14" id="KW-0503">Monooxygenase</keyword>
<feature type="transmembrane region" description="Helical" evidence="12">
    <location>
        <begin position="199"/>
        <end position="227"/>
    </location>
</feature>
<dbReference type="GO" id="GO:0006629">
    <property type="term" value="P:lipid metabolic process"/>
    <property type="evidence" value="ECO:0007669"/>
    <property type="project" value="InterPro"/>
</dbReference>
<dbReference type="Proteomes" id="UP000535415">
    <property type="component" value="Unassembled WGS sequence"/>
</dbReference>
<organism evidence="14 15">
    <name type="scientific">Yoonia ponticola</name>
    <dbReference type="NCBI Taxonomy" id="1524255"/>
    <lineage>
        <taxon>Bacteria</taxon>
        <taxon>Pseudomonadati</taxon>
        <taxon>Pseudomonadota</taxon>
        <taxon>Alphaproteobacteria</taxon>
        <taxon>Rhodobacterales</taxon>
        <taxon>Paracoccaceae</taxon>
        <taxon>Yoonia</taxon>
    </lineage>
</organism>
<keyword evidence="9" id="KW-0408">Iron</keyword>
<evidence type="ECO:0000256" key="1">
    <source>
        <dbReference type="ARBA" id="ARBA00004429"/>
    </source>
</evidence>
<sequence>MILFVLSTCLPAALIVAAALFAGPWPVLAVLSLTVMVWGLDHFVAKVSVPLNERSSRTADILSALLAVVHFGLLSLVIWAMSGDVLSSIDKVFLFFASGTFFGQISNSNAHELIHRRTRGLFRLGKWVYISLLHGQHVSSHLLVHHQYVGTRQDPSTSRLGESYYSYAYRAWLGEIRVGFQAEAKRLRRVQRSPLGNPYLIYALGSLGVLAVSYMIGGFIGVVWHVALASFAQQQLLLCDYVQHYGLERKIADNGKPEPVGDTHSWNAPQWYSSGMMLNAPRHSDHHAHPSRPYTMLDLPSDGPMLPRSLPVMATLALFPRAWRRVMDRRARDWKDTTAL</sequence>
<dbReference type="InterPro" id="IPR005804">
    <property type="entry name" value="FA_desaturase_dom"/>
</dbReference>
<dbReference type="InterPro" id="IPR033885">
    <property type="entry name" value="AlkB/XylM"/>
</dbReference>
<evidence type="ECO:0000256" key="3">
    <source>
        <dbReference type="ARBA" id="ARBA00022475"/>
    </source>
</evidence>
<evidence type="ECO:0000256" key="11">
    <source>
        <dbReference type="ARBA" id="ARBA00023136"/>
    </source>
</evidence>
<dbReference type="PANTHER" id="PTHR38674:SF1">
    <property type="entry name" value="ALKANE 1-MONOOXYGENASE 1"/>
    <property type="match status" value="1"/>
</dbReference>
<accession>A0A7W9BNH6</accession>
<evidence type="ECO:0000256" key="7">
    <source>
        <dbReference type="ARBA" id="ARBA00022989"/>
    </source>
</evidence>
<evidence type="ECO:0000256" key="12">
    <source>
        <dbReference type="SAM" id="Phobius"/>
    </source>
</evidence>
<evidence type="ECO:0000256" key="4">
    <source>
        <dbReference type="ARBA" id="ARBA00022519"/>
    </source>
</evidence>
<dbReference type="AlphaFoldDB" id="A0A7W9BNH6"/>
<dbReference type="GO" id="GO:0005886">
    <property type="term" value="C:plasma membrane"/>
    <property type="evidence" value="ECO:0007669"/>
    <property type="project" value="UniProtKB-SubCell"/>
</dbReference>
<dbReference type="PANTHER" id="PTHR38674">
    <property type="entry name" value="ALKANE 1-MONOOXYGENASE 1"/>
    <property type="match status" value="1"/>
</dbReference>
<feature type="transmembrane region" description="Helical" evidence="12">
    <location>
        <begin position="61"/>
        <end position="80"/>
    </location>
</feature>
<evidence type="ECO:0000256" key="2">
    <source>
        <dbReference type="ARBA" id="ARBA00010823"/>
    </source>
</evidence>
<proteinExistence type="inferred from homology"/>
<keyword evidence="5 12" id="KW-0812">Transmembrane</keyword>
<dbReference type="Pfam" id="PF00487">
    <property type="entry name" value="FA_desaturase"/>
    <property type="match status" value="1"/>
</dbReference>
<feature type="domain" description="Fatty acid desaturase" evidence="13">
    <location>
        <begin position="93"/>
        <end position="298"/>
    </location>
</feature>
<evidence type="ECO:0000256" key="10">
    <source>
        <dbReference type="ARBA" id="ARBA00023033"/>
    </source>
</evidence>
<keyword evidence="8 14" id="KW-0560">Oxidoreductase</keyword>
<keyword evidence="15" id="KW-1185">Reference proteome</keyword>
<keyword evidence="7 12" id="KW-1133">Transmembrane helix</keyword>
<evidence type="ECO:0000256" key="8">
    <source>
        <dbReference type="ARBA" id="ARBA00023002"/>
    </source>
</evidence>
<comment type="subcellular location">
    <subcellularLocation>
        <location evidence="1">Cell inner membrane</location>
        <topology evidence="1">Multi-pass membrane protein</topology>
    </subcellularLocation>
</comment>
<dbReference type="RefSeq" id="WP_183530385.1">
    <property type="nucleotide sequence ID" value="NZ_JACIJM010000009.1"/>
</dbReference>
<name>A0A7W9BNH6_9RHOB</name>
<evidence type="ECO:0000256" key="9">
    <source>
        <dbReference type="ARBA" id="ARBA00023004"/>
    </source>
</evidence>
<keyword evidence="6" id="KW-0479">Metal-binding</keyword>
<dbReference type="CDD" id="cd03512">
    <property type="entry name" value="Alkane-hydroxylase"/>
    <property type="match status" value="1"/>
</dbReference>
<protein>
    <submittedName>
        <fullName evidence="14">Alkane 1-monooxygenase</fullName>
        <ecNumber evidence="14">1.14.15.3</ecNumber>
    </submittedName>
</protein>
<keyword evidence="4" id="KW-0997">Cell inner membrane</keyword>
<keyword evidence="3" id="KW-1003">Cell membrane</keyword>
<evidence type="ECO:0000256" key="5">
    <source>
        <dbReference type="ARBA" id="ARBA00022692"/>
    </source>
</evidence>
<dbReference type="EMBL" id="JACIJM010000009">
    <property type="protein sequence ID" value="MBB5723299.1"/>
    <property type="molecule type" value="Genomic_DNA"/>
</dbReference>
<evidence type="ECO:0000259" key="13">
    <source>
        <dbReference type="Pfam" id="PF00487"/>
    </source>
</evidence>
<comment type="similarity">
    <text evidence="2">Belongs to the fatty acid desaturase type 1 family. AlkB subfamily.</text>
</comment>
<feature type="transmembrane region" description="Helical" evidence="12">
    <location>
        <begin position="92"/>
        <end position="110"/>
    </location>
</feature>
<reference evidence="14 15" key="1">
    <citation type="submission" date="2020-08" db="EMBL/GenBank/DDBJ databases">
        <title>Genomic Encyclopedia of Type Strains, Phase IV (KMG-IV): sequencing the most valuable type-strain genomes for metagenomic binning, comparative biology and taxonomic classification.</title>
        <authorList>
            <person name="Goeker M."/>
        </authorList>
    </citation>
    <scope>NUCLEOTIDE SEQUENCE [LARGE SCALE GENOMIC DNA]</scope>
    <source>
        <strain evidence="14 15">DSM 101064</strain>
    </source>
</reference>
<dbReference type="GO" id="GO:0046872">
    <property type="term" value="F:metal ion binding"/>
    <property type="evidence" value="ECO:0007669"/>
    <property type="project" value="UniProtKB-KW"/>
</dbReference>